<dbReference type="Pfam" id="PF00903">
    <property type="entry name" value="Glyoxalase"/>
    <property type="match status" value="1"/>
</dbReference>
<dbReference type="PANTHER" id="PTHR39434">
    <property type="match status" value="1"/>
</dbReference>
<proteinExistence type="predicted"/>
<protein>
    <submittedName>
        <fullName evidence="2">Glyoxalase</fullName>
    </submittedName>
</protein>
<evidence type="ECO:0000313" key="3">
    <source>
        <dbReference type="Proteomes" id="UP001500635"/>
    </source>
</evidence>
<accession>A0ABP8J3L4</accession>
<evidence type="ECO:0000313" key="2">
    <source>
        <dbReference type="EMBL" id="GAA4384120.1"/>
    </source>
</evidence>
<dbReference type="PROSITE" id="PS51819">
    <property type="entry name" value="VOC"/>
    <property type="match status" value="1"/>
</dbReference>
<organism evidence="2 3">
    <name type="scientific">Tsukamurella soli</name>
    <dbReference type="NCBI Taxonomy" id="644556"/>
    <lineage>
        <taxon>Bacteria</taxon>
        <taxon>Bacillati</taxon>
        <taxon>Actinomycetota</taxon>
        <taxon>Actinomycetes</taxon>
        <taxon>Mycobacteriales</taxon>
        <taxon>Tsukamurellaceae</taxon>
        <taxon>Tsukamurella</taxon>
    </lineage>
</organism>
<keyword evidence="3" id="KW-1185">Reference proteome</keyword>
<reference evidence="3" key="1">
    <citation type="journal article" date="2019" name="Int. J. Syst. Evol. Microbiol.">
        <title>The Global Catalogue of Microorganisms (GCM) 10K type strain sequencing project: providing services to taxonomists for standard genome sequencing and annotation.</title>
        <authorList>
            <consortium name="The Broad Institute Genomics Platform"/>
            <consortium name="The Broad Institute Genome Sequencing Center for Infectious Disease"/>
            <person name="Wu L."/>
            <person name="Ma J."/>
        </authorList>
    </citation>
    <scope>NUCLEOTIDE SEQUENCE [LARGE SCALE GENOMIC DNA]</scope>
    <source>
        <strain evidence="3">JCM 17688</strain>
    </source>
</reference>
<dbReference type="InterPro" id="IPR029068">
    <property type="entry name" value="Glyas_Bleomycin-R_OHBP_Dase"/>
</dbReference>
<dbReference type="EMBL" id="BAABFR010000004">
    <property type="protein sequence ID" value="GAA4384120.1"/>
    <property type="molecule type" value="Genomic_DNA"/>
</dbReference>
<dbReference type="Gene3D" id="3.10.180.10">
    <property type="entry name" value="2,3-Dihydroxybiphenyl 1,2-Dioxygenase, domain 1"/>
    <property type="match status" value="1"/>
</dbReference>
<gene>
    <name evidence="2" type="ORF">GCM10023147_04120</name>
</gene>
<dbReference type="InterPro" id="IPR004360">
    <property type="entry name" value="Glyas_Fos-R_dOase_dom"/>
</dbReference>
<dbReference type="SUPFAM" id="SSF54593">
    <property type="entry name" value="Glyoxalase/Bleomycin resistance protein/Dihydroxybiphenyl dioxygenase"/>
    <property type="match status" value="1"/>
</dbReference>
<dbReference type="PANTHER" id="PTHR39434:SF1">
    <property type="entry name" value="VOC DOMAIN-CONTAINING PROTEIN"/>
    <property type="match status" value="1"/>
</dbReference>
<dbReference type="Proteomes" id="UP001500635">
    <property type="component" value="Unassembled WGS sequence"/>
</dbReference>
<name>A0ABP8J3L4_9ACTN</name>
<comment type="caution">
    <text evidence="2">The sequence shown here is derived from an EMBL/GenBank/DDBJ whole genome shotgun (WGS) entry which is preliminary data.</text>
</comment>
<feature type="domain" description="VOC" evidence="1">
    <location>
        <begin position="6"/>
        <end position="125"/>
    </location>
</feature>
<dbReference type="InterPro" id="IPR037523">
    <property type="entry name" value="VOC_core"/>
</dbReference>
<evidence type="ECO:0000259" key="1">
    <source>
        <dbReference type="PROSITE" id="PS51819"/>
    </source>
</evidence>
<dbReference type="PROSITE" id="PS51257">
    <property type="entry name" value="PROKAR_LIPOPROTEIN"/>
    <property type="match status" value="1"/>
</dbReference>
<sequence length="132" mass="15754">MRETRDTFHLAIPARDLDEAFTFYVTGLGCKLARRYDDRITLDFFGDQVVCHLSDKIDHDVHMYPRHFGITFRERADFDRLHALAKSRDLEFFAEVGDRFAGRVEEHLTFVLKDPSNNLLEFKYYHDPRMMY</sequence>
<dbReference type="RefSeq" id="WP_344990163.1">
    <property type="nucleotide sequence ID" value="NZ_BAABFR010000004.1"/>
</dbReference>